<dbReference type="Gene3D" id="2.60.120.260">
    <property type="entry name" value="Galactose-binding domain-like"/>
    <property type="match status" value="1"/>
</dbReference>
<feature type="chain" id="PRO_5007863691" evidence="3">
    <location>
        <begin position="26"/>
        <end position="439"/>
    </location>
</feature>
<evidence type="ECO:0000256" key="1">
    <source>
        <dbReference type="SAM" id="MobiDB-lite"/>
    </source>
</evidence>
<evidence type="ECO:0000313" key="4">
    <source>
        <dbReference type="EMBL" id="KZT67716.1"/>
    </source>
</evidence>
<feature type="signal peptide" evidence="3">
    <location>
        <begin position="1"/>
        <end position="25"/>
    </location>
</feature>
<accession>A0A165P3I2</accession>
<proteinExistence type="predicted"/>
<keyword evidence="2" id="KW-0812">Transmembrane</keyword>
<sequence>MSLLFFPFACWQIFFLFLLCPHISAAATNRTIDDYYGDSVTSLLPVYSNNWNYGPNCSACSVHPAANATFNASWHDAISNVPANSTTHNITLKFTGTAIWVYGIMLNSMPPPIITLTNVSFKLDGATAGTFVHVPSPAQEQLHYNVTIFNRMELENVEHTLVMTVMQDPDPSVLLFDWAEYTYANDSVNGNATNPFSSHSRWRHHGSDEFESSGGHREGHWEQGSSGNSTSSSSQSSHINKGAIAGGVVGGVSGLALLSGGLFFWYRRRKGKRAMRVGGQDLEVSSPKIEPYFGKLVIDPTPAPSVTADSPTEKPTPISAPFSPRSEGTWPASPGRAYNGEIIDIRVDDPIESKPAHGELKDQVDDLQRQVAHLRSALSAGASDALDTPIALIRPHAAGHGQCPRARYKKLREQLEELESRRGSDRDTIGLEPPPAYGH</sequence>
<dbReference type="OrthoDB" id="3268736at2759"/>
<keyword evidence="2" id="KW-1133">Transmembrane helix</keyword>
<name>A0A165P3I2_9APHY</name>
<feature type="region of interest" description="Disordered" evidence="1">
    <location>
        <begin position="303"/>
        <end position="335"/>
    </location>
</feature>
<keyword evidence="5" id="KW-1185">Reference proteome</keyword>
<evidence type="ECO:0000256" key="3">
    <source>
        <dbReference type="SAM" id="SignalP"/>
    </source>
</evidence>
<dbReference type="Gene3D" id="1.20.5.510">
    <property type="entry name" value="Single helix bin"/>
    <property type="match status" value="1"/>
</dbReference>
<gene>
    <name evidence="4" type="ORF">DAEQUDRAFT_766879</name>
</gene>
<keyword evidence="2" id="KW-0472">Membrane</keyword>
<reference evidence="4 5" key="1">
    <citation type="journal article" date="2016" name="Mol. Biol. Evol.">
        <title>Comparative Genomics of Early-Diverging Mushroom-Forming Fungi Provides Insights into the Origins of Lignocellulose Decay Capabilities.</title>
        <authorList>
            <person name="Nagy L.G."/>
            <person name="Riley R."/>
            <person name="Tritt A."/>
            <person name="Adam C."/>
            <person name="Daum C."/>
            <person name="Floudas D."/>
            <person name="Sun H."/>
            <person name="Yadav J.S."/>
            <person name="Pangilinan J."/>
            <person name="Larsson K.H."/>
            <person name="Matsuura K."/>
            <person name="Barry K."/>
            <person name="Labutti K."/>
            <person name="Kuo R."/>
            <person name="Ohm R.A."/>
            <person name="Bhattacharya S.S."/>
            <person name="Shirouzu T."/>
            <person name="Yoshinaga Y."/>
            <person name="Martin F.M."/>
            <person name="Grigoriev I.V."/>
            <person name="Hibbett D.S."/>
        </authorList>
    </citation>
    <scope>NUCLEOTIDE SEQUENCE [LARGE SCALE GENOMIC DNA]</scope>
    <source>
        <strain evidence="4 5">L-15889</strain>
    </source>
</reference>
<feature type="transmembrane region" description="Helical" evidence="2">
    <location>
        <begin position="243"/>
        <end position="266"/>
    </location>
</feature>
<feature type="compositionally biased region" description="Basic and acidic residues" evidence="1">
    <location>
        <begin position="416"/>
        <end position="429"/>
    </location>
</feature>
<feature type="region of interest" description="Disordered" evidence="1">
    <location>
        <begin position="196"/>
        <end position="238"/>
    </location>
</feature>
<dbReference type="EMBL" id="KV429073">
    <property type="protein sequence ID" value="KZT67716.1"/>
    <property type="molecule type" value="Genomic_DNA"/>
</dbReference>
<evidence type="ECO:0000313" key="5">
    <source>
        <dbReference type="Proteomes" id="UP000076727"/>
    </source>
</evidence>
<dbReference type="AlphaFoldDB" id="A0A165P3I2"/>
<feature type="region of interest" description="Disordered" evidence="1">
    <location>
        <begin position="416"/>
        <end position="439"/>
    </location>
</feature>
<organism evidence="4 5">
    <name type="scientific">Daedalea quercina L-15889</name>
    <dbReference type="NCBI Taxonomy" id="1314783"/>
    <lineage>
        <taxon>Eukaryota</taxon>
        <taxon>Fungi</taxon>
        <taxon>Dikarya</taxon>
        <taxon>Basidiomycota</taxon>
        <taxon>Agaricomycotina</taxon>
        <taxon>Agaricomycetes</taxon>
        <taxon>Polyporales</taxon>
        <taxon>Fomitopsis</taxon>
    </lineage>
</organism>
<keyword evidence="3" id="KW-0732">Signal</keyword>
<protein>
    <submittedName>
        <fullName evidence="4">Uncharacterized protein</fullName>
    </submittedName>
</protein>
<dbReference type="Proteomes" id="UP000076727">
    <property type="component" value="Unassembled WGS sequence"/>
</dbReference>
<evidence type="ECO:0000256" key="2">
    <source>
        <dbReference type="SAM" id="Phobius"/>
    </source>
</evidence>
<feature type="compositionally biased region" description="Low complexity" evidence="1">
    <location>
        <begin position="223"/>
        <end position="237"/>
    </location>
</feature>